<evidence type="ECO:0000313" key="3">
    <source>
        <dbReference type="Proteomes" id="UP001168528"/>
    </source>
</evidence>
<organism evidence="2 3">
    <name type="scientific">Rhodocytophaga aerolata</name>
    <dbReference type="NCBI Taxonomy" id="455078"/>
    <lineage>
        <taxon>Bacteria</taxon>
        <taxon>Pseudomonadati</taxon>
        <taxon>Bacteroidota</taxon>
        <taxon>Cytophagia</taxon>
        <taxon>Cytophagales</taxon>
        <taxon>Rhodocytophagaceae</taxon>
        <taxon>Rhodocytophaga</taxon>
    </lineage>
</organism>
<name>A0ABT8R2A8_9BACT</name>
<gene>
    <name evidence="2" type="ORF">Q0590_00860</name>
</gene>
<reference evidence="2" key="1">
    <citation type="submission" date="2023-07" db="EMBL/GenBank/DDBJ databases">
        <title>The genome sequence of Rhodocytophaga aerolata KACC 12507.</title>
        <authorList>
            <person name="Zhang X."/>
        </authorList>
    </citation>
    <scope>NUCLEOTIDE SEQUENCE</scope>
    <source>
        <strain evidence="2">KACC 12507</strain>
    </source>
</reference>
<dbReference type="Proteomes" id="UP001168528">
    <property type="component" value="Unassembled WGS sequence"/>
</dbReference>
<protein>
    <submittedName>
        <fullName evidence="2">Uncharacterized protein</fullName>
    </submittedName>
</protein>
<dbReference type="EMBL" id="JAUKPO010000001">
    <property type="protein sequence ID" value="MDO1444775.1"/>
    <property type="molecule type" value="Genomic_DNA"/>
</dbReference>
<dbReference type="RefSeq" id="WP_302035577.1">
    <property type="nucleotide sequence ID" value="NZ_JAUKPO010000001.1"/>
</dbReference>
<evidence type="ECO:0000313" key="2">
    <source>
        <dbReference type="EMBL" id="MDO1444775.1"/>
    </source>
</evidence>
<keyword evidence="3" id="KW-1185">Reference proteome</keyword>
<keyword evidence="1" id="KW-0812">Transmembrane</keyword>
<feature type="transmembrane region" description="Helical" evidence="1">
    <location>
        <begin position="66"/>
        <end position="89"/>
    </location>
</feature>
<sequence length="120" mass="13579">MLLVTSQLLPSTGELAEVLKRELPSHYSYELLLERESILVSKSTSVKAHISIHKNKILVGAFANSIFATLLVNLCTSELGLLLIPLFYYKGSQLMSQSEEFEKELSLFLEHKYKASQFKD</sequence>
<keyword evidence="1" id="KW-0472">Membrane</keyword>
<evidence type="ECO:0000256" key="1">
    <source>
        <dbReference type="SAM" id="Phobius"/>
    </source>
</evidence>
<accession>A0ABT8R2A8</accession>
<proteinExistence type="predicted"/>
<keyword evidence="1" id="KW-1133">Transmembrane helix</keyword>
<comment type="caution">
    <text evidence="2">The sequence shown here is derived from an EMBL/GenBank/DDBJ whole genome shotgun (WGS) entry which is preliminary data.</text>
</comment>